<comment type="caution">
    <text evidence="1">The sequence shown here is derived from an EMBL/GenBank/DDBJ whole genome shotgun (WGS) entry which is preliminary data.</text>
</comment>
<dbReference type="Proteomes" id="UP000439903">
    <property type="component" value="Unassembled WGS sequence"/>
</dbReference>
<dbReference type="EMBL" id="WTPW01000133">
    <property type="protein sequence ID" value="KAF0543577.1"/>
    <property type="molecule type" value="Genomic_DNA"/>
</dbReference>
<proteinExistence type="predicted"/>
<keyword evidence="2" id="KW-1185">Reference proteome</keyword>
<dbReference type="PANTHER" id="PTHR35385:SF2">
    <property type="entry name" value="PROTEIN B, PUTATIVE-RELATED"/>
    <property type="match status" value="1"/>
</dbReference>
<evidence type="ECO:0000313" key="1">
    <source>
        <dbReference type="EMBL" id="KAF0543577.1"/>
    </source>
</evidence>
<name>A0A8H4ES41_GIGMA</name>
<gene>
    <name evidence="1" type="ORF">F8M41_003645</name>
</gene>
<dbReference type="AlphaFoldDB" id="A0A8H4ES41"/>
<protein>
    <submittedName>
        <fullName evidence="1">Uncharacterized protein</fullName>
    </submittedName>
</protein>
<sequence length="171" mass="19992">MESSSNKDSISHISLSNSIERQHITDINLFTLKRALPLNYNYIIDSFKVIQALKFFGAFSKPFEAKFCVNIYTANKIKAWLEEFSDLHKTTMRETRDQAIKEAAFFALFHAGHGPASAYYTYTEEIQLKYDNDEEVLADRTICPQKYDIYYLHKKFLDQSISARNRKEMFS</sequence>
<reference evidence="1 2" key="1">
    <citation type="journal article" date="2019" name="Environ. Microbiol.">
        <title>At the nexus of three kingdoms: the genome of the mycorrhizal fungus Gigaspora margarita provides insights into plant, endobacterial and fungal interactions.</title>
        <authorList>
            <person name="Venice F."/>
            <person name="Ghignone S."/>
            <person name="Salvioli di Fossalunga A."/>
            <person name="Amselem J."/>
            <person name="Novero M."/>
            <person name="Xianan X."/>
            <person name="Sedzielewska Toro K."/>
            <person name="Morin E."/>
            <person name="Lipzen A."/>
            <person name="Grigoriev I.V."/>
            <person name="Henrissat B."/>
            <person name="Martin F.M."/>
            <person name="Bonfante P."/>
        </authorList>
    </citation>
    <scope>NUCLEOTIDE SEQUENCE [LARGE SCALE GENOMIC DNA]</scope>
    <source>
        <strain evidence="1 2">BEG34</strain>
    </source>
</reference>
<dbReference type="PANTHER" id="PTHR35385">
    <property type="entry name" value="PROTEIN B, PUTATIVE-RELATED-RELATED"/>
    <property type="match status" value="1"/>
</dbReference>
<evidence type="ECO:0000313" key="2">
    <source>
        <dbReference type="Proteomes" id="UP000439903"/>
    </source>
</evidence>
<organism evidence="1 2">
    <name type="scientific">Gigaspora margarita</name>
    <dbReference type="NCBI Taxonomy" id="4874"/>
    <lineage>
        <taxon>Eukaryota</taxon>
        <taxon>Fungi</taxon>
        <taxon>Fungi incertae sedis</taxon>
        <taxon>Mucoromycota</taxon>
        <taxon>Glomeromycotina</taxon>
        <taxon>Glomeromycetes</taxon>
        <taxon>Diversisporales</taxon>
        <taxon>Gigasporaceae</taxon>
        <taxon>Gigaspora</taxon>
    </lineage>
</organism>
<accession>A0A8H4ES41</accession>